<sequence length="242" mass="27475">MSENTWPVLELRRYTLHPGGRDTLIDLFDRELLEPQEALGCRMLGQFRDEDDPDRFVWLRAFTDMVSRLDVLRRFYLESETWRTHGAAASATMIDVTDVLLLRPIPGGELPVPGERAADDTLTPASGRVQATVYHPNIPIAEFTDFFEQSVTPALRAAGIEPLGRYETEPAPNDFPRLPIREGETVFVWFTLFRDADQRTESLAALAGNPLWNNDIRPRLDKYLAAPEKVLRLTPTARSALR</sequence>
<name>A0A7K1VBS7_9NOCA</name>
<reference evidence="2 3" key="1">
    <citation type="submission" date="2019-12" db="EMBL/GenBank/DDBJ databases">
        <title>Nocardia sp. nov. ET3-3 isolated from soil.</title>
        <authorList>
            <person name="Kanchanasin P."/>
            <person name="Tanasupawat S."/>
            <person name="Yuki M."/>
            <person name="Kudo T."/>
        </authorList>
    </citation>
    <scope>NUCLEOTIDE SEQUENCE [LARGE SCALE GENOMIC DNA]</scope>
    <source>
        <strain evidence="2 3">ET3-3</strain>
    </source>
</reference>
<comment type="caution">
    <text evidence="2">The sequence shown here is derived from an EMBL/GenBank/DDBJ whole genome shotgun (WGS) entry which is preliminary data.</text>
</comment>
<keyword evidence="3" id="KW-1185">Reference proteome</keyword>
<dbReference type="RefSeq" id="WP_157393150.1">
    <property type="nucleotide sequence ID" value="NZ_WRPP01000014.1"/>
</dbReference>
<organism evidence="2 3">
    <name type="scientific">Nocardia terrae</name>
    <dbReference type="NCBI Taxonomy" id="2675851"/>
    <lineage>
        <taxon>Bacteria</taxon>
        <taxon>Bacillati</taxon>
        <taxon>Actinomycetota</taxon>
        <taxon>Actinomycetes</taxon>
        <taxon>Mycobacteriales</taxon>
        <taxon>Nocardiaceae</taxon>
        <taxon>Nocardia</taxon>
    </lineage>
</organism>
<evidence type="ECO:0000313" key="2">
    <source>
        <dbReference type="EMBL" id="MVU83558.1"/>
    </source>
</evidence>
<dbReference type="Proteomes" id="UP000466794">
    <property type="component" value="Unassembled WGS sequence"/>
</dbReference>
<dbReference type="EMBL" id="WRPP01000014">
    <property type="protein sequence ID" value="MVU83558.1"/>
    <property type="molecule type" value="Genomic_DNA"/>
</dbReference>
<accession>A0A7K1VBS7</accession>
<dbReference type="Gene3D" id="3.30.70.100">
    <property type="match status" value="2"/>
</dbReference>
<evidence type="ECO:0000259" key="1">
    <source>
        <dbReference type="Pfam" id="PF07978"/>
    </source>
</evidence>
<protein>
    <submittedName>
        <fullName evidence="2">NIPSNAP family protein</fullName>
    </submittedName>
</protein>
<dbReference type="Pfam" id="PF07978">
    <property type="entry name" value="NIPSNAP"/>
    <property type="match status" value="1"/>
</dbReference>
<gene>
    <name evidence="2" type="ORF">GPX89_40765</name>
</gene>
<dbReference type="InterPro" id="IPR012577">
    <property type="entry name" value="NIPSNAP"/>
</dbReference>
<feature type="domain" description="NIPSNAP" evidence="1">
    <location>
        <begin position="10"/>
        <end position="105"/>
    </location>
</feature>
<dbReference type="AlphaFoldDB" id="A0A7K1VBS7"/>
<proteinExistence type="predicted"/>
<evidence type="ECO:0000313" key="3">
    <source>
        <dbReference type="Proteomes" id="UP000466794"/>
    </source>
</evidence>
<dbReference type="SUPFAM" id="SSF54909">
    <property type="entry name" value="Dimeric alpha+beta barrel"/>
    <property type="match status" value="2"/>
</dbReference>
<dbReference type="InterPro" id="IPR011008">
    <property type="entry name" value="Dimeric_a/b-barrel"/>
</dbReference>